<dbReference type="SMR" id="A0A1Z4KTR8"/>
<sequence>MFGFIKKIIAGILSFLTGLIGGKKGGSYYLELKEDTTDEKAAIPAPKAVPAASNGTKAAVKAEAPPATEKSPAPTPAKTAKVESSTNGKKAPAPAEPEKAPVAKTTKPSETTFAPKYLAPSASGANGRRRPGANMSSYLDMASQVKTPG</sequence>
<evidence type="ECO:0000313" key="2">
    <source>
        <dbReference type="EMBL" id="BAY72328.1"/>
    </source>
</evidence>
<evidence type="ECO:0000313" key="3">
    <source>
        <dbReference type="Proteomes" id="UP000217507"/>
    </source>
</evidence>
<feature type="compositionally biased region" description="Low complexity" evidence="1">
    <location>
        <begin position="42"/>
        <end position="52"/>
    </location>
</feature>
<protein>
    <submittedName>
        <fullName evidence="2">Uncharacterized protein</fullName>
    </submittedName>
</protein>
<proteinExistence type="predicted"/>
<evidence type="ECO:0000256" key="1">
    <source>
        <dbReference type="SAM" id="MobiDB-lite"/>
    </source>
</evidence>
<feature type="region of interest" description="Disordered" evidence="1">
    <location>
        <begin position="41"/>
        <end position="149"/>
    </location>
</feature>
<dbReference type="Proteomes" id="UP000217507">
    <property type="component" value="Chromosome"/>
</dbReference>
<accession>A0A1Z4KTR8</accession>
<reference evidence="2 3" key="1">
    <citation type="submission" date="2017-06" db="EMBL/GenBank/DDBJ databases">
        <title>Genome sequencing of cyanobaciteial culture collection at National Institute for Environmental Studies (NIES).</title>
        <authorList>
            <person name="Hirose Y."/>
            <person name="Shimura Y."/>
            <person name="Fujisawa T."/>
            <person name="Nakamura Y."/>
            <person name="Kawachi M."/>
        </authorList>
    </citation>
    <scope>NUCLEOTIDE SEQUENCE [LARGE SCALE GENOMIC DNA]</scope>
    <source>
        <strain evidence="2 3">NIES-23</strain>
    </source>
</reference>
<gene>
    <name evidence="2" type="ORF">NIES23_51530</name>
</gene>
<name>A0A1Z4KTR8_ANAVA</name>
<dbReference type="AlphaFoldDB" id="A0A1Z4KTR8"/>
<dbReference type="EMBL" id="AP018216">
    <property type="protein sequence ID" value="BAY72328.1"/>
    <property type="molecule type" value="Genomic_DNA"/>
</dbReference>
<organism evidence="2 3">
    <name type="scientific">Trichormus variabilis NIES-23</name>
    <dbReference type="NCBI Taxonomy" id="1973479"/>
    <lineage>
        <taxon>Bacteria</taxon>
        <taxon>Bacillati</taxon>
        <taxon>Cyanobacteriota</taxon>
        <taxon>Cyanophyceae</taxon>
        <taxon>Nostocales</taxon>
        <taxon>Nostocaceae</taxon>
        <taxon>Trichormus</taxon>
    </lineage>
</organism>